<evidence type="ECO:0000256" key="8">
    <source>
        <dbReference type="ARBA" id="ARBA00022729"/>
    </source>
</evidence>
<dbReference type="Pfam" id="PF01279">
    <property type="entry name" value="Parathyroid"/>
    <property type="match status" value="1"/>
</dbReference>
<comment type="subunit">
    <text evidence="3">Interacts with PTH1R (via N-terminal extracellular domain).</text>
</comment>
<organism evidence="10 11">
    <name type="scientific">Clarias magur</name>
    <name type="common">Asian catfish</name>
    <name type="synonym">Macropteronotus magur</name>
    <dbReference type="NCBI Taxonomy" id="1594786"/>
    <lineage>
        <taxon>Eukaryota</taxon>
        <taxon>Metazoa</taxon>
        <taxon>Chordata</taxon>
        <taxon>Craniata</taxon>
        <taxon>Vertebrata</taxon>
        <taxon>Euteleostomi</taxon>
        <taxon>Actinopterygii</taxon>
        <taxon>Neopterygii</taxon>
        <taxon>Teleostei</taxon>
        <taxon>Ostariophysi</taxon>
        <taxon>Siluriformes</taxon>
        <taxon>Clariidae</taxon>
        <taxon>Clarias</taxon>
    </lineage>
</organism>
<dbReference type="GO" id="GO:0006874">
    <property type="term" value="P:intracellular calcium ion homeostasis"/>
    <property type="evidence" value="ECO:0007669"/>
    <property type="project" value="InterPro"/>
</dbReference>
<reference evidence="10" key="1">
    <citation type="submission" date="2020-07" db="EMBL/GenBank/DDBJ databases">
        <title>Clarias magur genome sequencing, assembly and annotation.</title>
        <authorList>
            <person name="Kushwaha B."/>
            <person name="Kumar R."/>
            <person name="Das P."/>
            <person name="Joshi C.G."/>
            <person name="Kumar D."/>
            <person name="Nagpure N.S."/>
            <person name="Pandey M."/>
            <person name="Agarwal S."/>
            <person name="Srivastava S."/>
            <person name="Singh M."/>
            <person name="Sahoo L."/>
            <person name="Jayasankar P."/>
            <person name="Meher P.K."/>
            <person name="Koringa P.G."/>
            <person name="Iquebal M.A."/>
            <person name="Das S.P."/>
            <person name="Bit A."/>
            <person name="Patnaik S."/>
            <person name="Patel N."/>
            <person name="Shah T.M."/>
            <person name="Hinsu A."/>
            <person name="Jena J.K."/>
        </authorList>
    </citation>
    <scope>NUCLEOTIDE SEQUENCE</scope>
    <source>
        <strain evidence="10">CIFAMagur01</strain>
        <tissue evidence="10">Testis</tissue>
    </source>
</reference>
<dbReference type="AlphaFoldDB" id="A0A8J4XDD3"/>
<evidence type="ECO:0000256" key="9">
    <source>
        <dbReference type="ARBA" id="ARBA00093407"/>
    </source>
</evidence>
<dbReference type="PANTHER" id="PTHR10541:SF2">
    <property type="entry name" value="PARATHYROID HORMONE"/>
    <property type="match status" value="1"/>
</dbReference>
<evidence type="ECO:0000256" key="2">
    <source>
        <dbReference type="ARBA" id="ARBA00006307"/>
    </source>
</evidence>
<keyword evidence="6" id="KW-0165">Cleavage on pair of basic residues</keyword>
<sequence length="83" mass="9655">MRADSRPLSRRAISEVQLMHSVGLRKHIQQRQDWLQEHMQDIHTAPRNYGKMSSERIVLEHLLSKDFASDTENGDLVDSLDTQ</sequence>
<evidence type="ECO:0000256" key="3">
    <source>
        <dbReference type="ARBA" id="ARBA00011605"/>
    </source>
</evidence>
<dbReference type="GO" id="GO:0005179">
    <property type="term" value="F:hormone activity"/>
    <property type="evidence" value="ECO:0007669"/>
    <property type="project" value="UniProtKB-KW"/>
</dbReference>
<accession>A0A8J4XDD3</accession>
<evidence type="ECO:0000313" key="10">
    <source>
        <dbReference type="EMBL" id="KAF5897960.1"/>
    </source>
</evidence>
<dbReference type="PANTHER" id="PTHR10541">
    <property type="entry name" value="PARATHYROID HORMONE"/>
    <property type="match status" value="1"/>
</dbReference>
<dbReference type="InterPro" id="IPR001415">
    <property type="entry name" value="PTH/PTH-rel"/>
</dbReference>
<comment type="similarity">
    <text evidence="2">Belongs to the parathyroid hormone family.</text>
</comment>
<evidence type="ECO:0000313" key="11">
    <source>
        <dbReference type="Proteomes" id="UP000727407"/>
    </source>
</evidence>
<gene>
    <name evidence="10" type="ORF">DAT39_012315</name>
</gene>
<comment type="function">
    <text evidence="9">Parathyroid hormone elevates calcium level by dissolving the salts in bone and preventing their renal excretion. Acts by binding to its receptor, PTH1R, activating G protein-coupled receptor signaling. Stimulates [1-14C]-2-deoxy-D-glucose (2DG) transport and glycogen synthesis in osteoblastic cells.</text>
</comment>
<comment type="subcellular location">
    <subcellularLocation>
        <location evidence="1">Secreted</location>
    </subcellularLocation>
</comment>
<keyword evidence="11" id="KW-1185">Reference proteome</keyword>
<evidence type="ECO:0000256" key="1">
    <source>
        <dbReference type="ARBA" id="ARBA00004613"/>
    </source>
</evidence>
<dbReference type="OrthoDB" id="9890537at2759"/>
<name>A0A8J4XDD3_CLAMG</name>
<dbReference type="SMART" id="SM00087">
    <property type="entry name" value="PTH"/>
    <property type="match status" value="1"/>
</dbReference>
<dbReference type="InterPro" id="IPR003625">
    <property type="entry name" value="PTH"/>
</dbReference>
<evidence type="ECO:0000256" key="5">
    <source>
        <dbReference type="ARBA" id="ARBA00022525"/>
    </source>
</evidence>
<dbReference type="EMBL" id="QNUK01000215">
    <property type="protein sequence ID" value="KAF5897960.1"/>
    <property type="molecule type" value="Genomic_DNA"/>
</dbReference>
<evidence type="ECO:0000256" key="4">
    <source>
        <dbReference type="ARBA" id="ARBA00022135"/>
    </source>
</evidence>
<evidence type="ECO:0000256" key="7">
    <source>
        <dbReference type="ARBA" id="ARBA00022702"/>
    </source>
</evidence>
<comment type="caution">
    <text evidence="10">The sequence shown here is derived from an EMBL/GenBank/DDBJ whole genome shotgun (WGS) entry which is preliminary data.</text>
</comment>
<dbReference type="Proteomes" id="UP000727407">
    <property type="component" value="Unassembled WGS sequence"/>
</dbReference>
<keyword evidence="5" id="KW-0964">Secreted</keyword>
<proteinExistence type="inferred from homology"/>
<evidence type="ECO:0000256" key="6">
    <source>
        <dbReference type="ARBA" id="ARBA00022685"/>
    </source>
</evidence>
<keyword evidence="7" id="KW-0372">Hormone</keyword>
<protein>
    <recommendedName>
        <fullName evidence="4">Parathyroid hormone</fullName>
    </recommendedName>
</protein>
<dbReference type="GO" id="GO:0005576">
    <property type="term" value="C:extracellular region"/>
    <property type="evidence" value="ECO:0007669"/>
    <property type="project" value="UniProtKB-SubCell"/>
</dbReference>
<keyword evidence="8" id="KW-0732">Signal</keyword>